<name>A0A222GDR9_9GAMM</name>
<dbReference type="AlphaFoldDB" id="A0A222GDR9"/>
<dbReference type="EMBL" id="CP020465">
    <property type="protein sequence ID" value="ASP49803.1"/>
    <property type="molecule type" value="Genomic_DNA"/>
</dbReference>
<keyword evidence="4" id="KW-1185">Reference proteome</keyword>
<gene>
    <name evidence="2" type="ORF">B5D82_06345</name>
    <name evidence="3" type="ORF">B5D82_19750</name>
</gene>
<dbReference type="KEGG" id="cber:B5D82_06345"/>
<dbReference type="RefSeq" id="WP_081150038.1">
    <property type="nucleotide sequence ID" value="NZ_CP020465.1"/>
</dbReference>
<accession>A0A222GDR9</accession>
<keyword evidence="1" id="KW-0175">Coiled coil</keyword>
<dbReference type="KEGG" id="cber:B5D82_19750"/>
<dbReference type="OrthoDB" id="6625258at2"/>
<evidence type="ECO:0000313" key="3">
    <source>
        <dbReference type="EMBL" id="ASP49803.1"/>
    </source>
</evidence>
<evidence type="ECO:0000313" key="4">
    <source>
        <dbReference type="Proteomes" id="UP000202259"/>
    </source>
</evidence>
<dbReference type="Proteomes" id="UP000202259">
    <property type="component" value="Chromosome"/>
</dbReference>
<proteinExistence type="predicted"/>
<dbReference type="EMBL" id="CP020465">
    <property type="protein sequence ID" value="ASP47410.1"/>
    <property type="molecule type" value="Genomic_DNA"/>
</dbReference>
<evidence type="ECO:0000256" key="1">
    <source>
        <dbReference type="SAM" id="Coils"/>
    </source>
</evidence>
<organism evidence="3 4">
    <name type="scientific">Cognaticolwellia beringensis</name>
    <dbReference type="NCBI Taxonomy" id="1967665"/>
    <lineage>
        <taxon>Bacteria</taxon>
        <taxon>Pseudomonadati</taxon>
        <taxon>Pseudomonadota</taxon>
        <taxon>Gammaproteobacteria</taxon>
        <taxon>Alteromonadales</taxon>
        <taxon>Colwelliaceae</taxon>
        <taxon>Cognaticolwellia</taxon>
    </lineage>
</organism>
<sequence length="588" mass="67139">MKIKYTPNLYIESNGVGNGGSTCIHDLNMSADKQFWKHPLSAGVQQSNFNSIPKNHYCSKSYELGNNLCKYIKKYSVSGRLTVLRAIYNFLSFQAQKGFELGKRDGVAEWCSLLKSQVFTKVYKDKTASSMLNMVSKFLISQGELGSQYTYTFSNASKAHEANAKYTTEEFNLALHLLMNLQKTYEKELEHLTERIKEGKALASNMTNDRSIFFREMTLNIKGTEYTYDVGLFNLIRTYNLLSFLIFIFYTIASKKQITELLESEIFTNTDGGVETNYKFKGRAFKFVRYGIGASITVDFERSGVKWFERYLNTRKAYLECLETSGIINNSPYLFHQFNNTGSSVGFNQLSESFDSLYNNHHWWKIQQEYIEIPRFSARAIKKSSEQLLDSLGQDPLLTTGKAQHEWETYQRNYSQGNEIDMMKNFSNALNIMVTGGTSSLPIEQRQQIANKKGIKLVSPDDNSYISSAHGLGCKTDDNETKQQRDFFREQESQGRTPKVCANILECLKCDKCGIIDQESNLYELLSFRQSILLNKVFYSGSTKGSEQYEKIVNGINERLTLVDQAKLAAAQKKITNDGVSDVWKITI</sequence>
<reference evidence="3 4" key="1">
    <citation type="submission" date="2017-08" db="EMBL/GenBank/DDBJ databases">
        <title>Complete genome of Colwellia sp. NB097-1, a psychrophile bacterium ioslated from Bering Sea.</title>
        <authorList>
            <person name="Chen X."/>
        </authorList>
    </citation>
    <scope>NUCLEOTIDE SEQUENCE [LARGE SCALE GENOMIC DNA]</scope>
    <source>
        <strain evidence="3 4">NB097-1</strain>
    </source>
</reference>
<feature type="coiled-coil region" evidence="1">
    <location>
        <begin position="175"/>
        <end position="202"/>
    </location>
</feature>
<evidence type="ECO:0000313" key="2">
    <source>
        <dbReference type="EMBL" id="ASP47410.1"/>
    </source>
</evidence>
<protein>
    <submittedName>
        <fullName evidence="3">Uncharacterized protein</fullName>
    </submittedName>
</protein>